<evidence type="ECO:0000256" key="3">
    <source>
        <dbReference type="ARBA" id="ARBA00023002"/>
    </source>
</evidence>
<dbReference type="PANTHER" id="PTHR43616">
    <property type="entry name" value="GLYCEROL DEHYDROGENASE"/>
    <property type="match status" value="1"/>
</dbReference>
<dbReference type="Proteomes" id="UP000886058">
    <property type="component" value="Unassembled WGS sequence"/>
</dbReference>
<evidence type="ECO:0000256" key="5">
    <source>
        <dbReference type="ARBA" id="ARBA00037918"/>
    </source>
</evidence>
<keyword evidence="4 11" id="KW-0520">NAD</keyword>
<evidence type="ECO:0000256" key="8">
    <source>
        <dbReference type="ARBA" id="ARBA00049006"/>
    </source>
</evidence>
<dbReference type="InterPro" id="IPR016205">
    <property type="entry name" value="Glycerol_DH"/>
</dbReference>
<gene>
    <name evidence="13" type="ORF">ENL07_05035</name>
</gene>
<feature type="binding site" evidence="9">
    <location>
        <position position="269"/>
    </location>
    <ligand>
        <name>glycerol</name>
        <dbReference type="ChEBI" id="CHEBI:17754"/>
    </ligand>
</feature>
<protein>
    <recommendedName>
        <fullName evidence="7">Glycerol dehydrogenase</fullName>
        <ecNumber evidence="6">1.1.1.6</ecNumber>
    </recommendedName>
</protein>
<dbReference type="SUPFAM" id="SSF56796">
    <property type="entry name" value="Dehydroquinate synthase-like"/>
    <property type="match status" value="1"/>
</dbReference>
<feature type="binding site" evidence="9">
    <location>
        <position position="169"/>
    </location>
    <ligand>
        <name>glycerol</name>
        <dbReference type="ChEBI" id="CHEBI:17754"/>
    </ligand>
</feature>
<evidence type="ECO:0000259" key="12">
    <source>
        <dbReference type="Pfam" id="PF00465"/>
    </source>
</evidence>
<accession>A0A7C5DGG2</accession>
<keyword evidence="2 9" id="KW-0479">Metal-binding</keyword>
<comment type="similarity">
    <text evidence="1">Belongs to the iron-containing alcohol dehydrogenase family.</text>
</comment>
<dbReference type="Gene3D" id="1.20.1090.10">
    <property type="entry name" value="Dehydroquinate synthase-like - alpha domain"/>
    <property type="match status" value="1"/>
</dbReference>
<dbReference type="GO" id="GO:0008888">
    <property type="term" value="F:glycerol dehydrogenase (NAD+) activity"/>
    <property type="evidence" value="ECO:0007669"/>
    <property type="project" value="UniProtKB-EC"/>
</dbReference>
<keyword evidence="9" id="KW-0862">Zinc</keyword>
<comment type="catalytic activity">
    <reaction evidence="8">
        <text>glycerol + NAD(+) = dihydroxyacetone + NADH + H(+)</text>
        <dbReference type="Rhea" id="RHEA:13769"/>
        <dbReference type="ChEBI" id="CHEBI:15378"/>
        <dbReference type="ChEBI" id="CHEBI:16016"/>
        <dbReference type="ChEBI" id="CHEBI:17754"/>
        <dbReference type="ChEBI" id="CHEBI:57540"/>
        <dbReference type="ChEBI" id="CHEBI:57945"/>
        <dbReference type="EC" id="1.1.1.6"/>
    </reaction>
</comment>
<sequence length="370" mass="39062">MLNKAFFPGKYIQGVGALDELPELIRLFGKRGLLLGSSTVLQKLLPESGLNIQDNWLSTEQFGGECCETELTRLAGVIAERQCDVLIGMGGGKTIDAAKIAADRAGLPVIIVPTIASTDAPCSGCAVIYSDEGIFESGCLQKSNPAAVLVDMNIISKAPARFLVAGMGDALATWFEARSCITTKSPNSCGGLSTLTGLSIARLCYDTLIKYGASARIAAEQQLITPALEHIVEANILLSGVGFESGGLASAHSIHNGLTELPETHRYYHGEKVAFGTLAGLHLTDAEPDEIDTVYGFCEQVGLPTMLAEIGLENASTNKLMLAAEKACAPTQPIHNETGTITPNIVFHAMLAADAYGQQRKQQGKALAKI</sequence>
<feature type="domain" description="Alcohol dehydrogenase iron-type/glycerol dehydrogenase GldA" evidence="12">
    <location>
        <begin position="8"/>
        <end position="151"/>
    </location>
</feature>
<evidence type="ECO:0000256" key="1">
    <source>
        <dbReference type="ARBA" id="ARBA00007358"/>
    </source>
</evidence>
<evidence type="ECO:0000256" key="6">
    <source>
        <dbReference type="ARBA" id="ARBA00039147"/>
    </source>
</evidence>
<dbReference type="InterPro" id="IPR018211">
    <property type="entry name" value="ADH_Fe_CS"/>
</dbReference>
<reference evidence="13" key="1">
    <citation type="journal article" date="2020" name="mSystems">
        <title>Genome- and Community-Level Interaction Insights into Carbon Utilization and Element Cycling Functions of Hydrothermarchaeota in Hydrothermal Sediment.</title>
        <authorList>
            <person name="Zhou Z."/>
            <person name="Liu Y."/>
            <person name="Xu W."/>
            <person name="Pan J."/>
            <person name="Luo Z.H."/>
            <person name="Li M."/>
        </authorList>
    </citation>
    <scope>NUCLEOTIDE SEQUENCE [LARGE SCALE GENOMIC DNA]</scope>
    <source>
        <strain evidence="13">HyVt-633</strain>
    </source>
</reference>
<dbReference type="Gene3D" id="3.40.50.1970">
    <property type="match status" value="1"/>
</dbReference>
<feature type="binding site" evidence="11">
    <location>
        <position position="123"/>
    </location>
    <ligand>
        <name>NAD(+)</name>
        <dbReference type="ChEBI" id="CHEBI:57540"/>
    </ligand>
</feature>
<dbReference type="NCBIfam" id="NF006941">
    <property type="entry name" value="PRK09423.1"/>
    <property type="match status" value="1"/>
</dbReference>
<dbReference type="CDD" id="cd08170">
    <property type="entry name" value="GlyDH"/>
    <property type="match status" value="1"/>
</dbReference>
<organism evidence="13">
    <name type="scientific">Chlorobaculum parvum</name>
    <dbReference type="NCBI Taxonomy" id="274539"/>
    <lineage>
        <taxon>Bacteria</taxon>
        <taxon>Pseudomonadati</taxon>
        <taxon>Chlorobiota</taxon>
        <taxon>Chlorobiia</taxon>
        <taxon>Chlorobiales</taxon>
        <taxon>Chlorobiaceae</taxon>
        <taxon>Chlorobaculum</taxon>
    </lineage>
</organism>
<dbReference type="PROSITE" id="PS00060">
    <property type="entry name" value="ADH_IRON_2"/>
    <property type="match status" value="1"/>
</dbReference>
<evidence type="ECO:0000256" key="10">
    <source>
        <dbReference type="PIRSR" id="PIRSR000112-2"/>
    </source>
</evidence>
<feature type="binding site" evidence="10">
    <location>
        <position position="119"/>
    </location>
    <ligand>
        <name>glycerol</name>
        <dbReference type="ChEBI" id="CHEBI:17754"/>
    </ligand>
</feature>
<evidence type="ECO:0000313" key="13">
    <source>
        <dbReference type="EMBL" id="HHE31991.1"/>
    </source>
</evidence>
<dbReference type="Pfam" id="PF00465">
    <property type="entry name" value="Fe-ADH"/>
    <property type="match status" value="1"/>
</dbReference>
<evidence type="ECO:0000256" key="2">
    <source>
        <dbReference type="ARBA" id="ARBA00022723"/>
    </source>
</evidence>
<comment type="pathway">
    <text evidence="5">Polyol metabolism; glycerol fermentation; glycerone phosphate from glycerol (oxidative route): step 1/2.</text>
</comment>
<dbReference type="PANTHER" id="PTHR43616:SF5">
    <property type="entry name" value="GLYCEROL DEHYDROGENASE 1"/>
    <property type="match status" value="1"/>
</dbReference>
<dbReference type="AlphaFoldDB" id="A0A7C5DGG2"/>
<dbReference type="GO" id="GO:0005829">
    <property type="term" value="C:cytosol"/>
    <property type="evidence" value="ECO:0007669"/>
    <property type="project" value="TreeGrafter"/>
</dbReference>
<dbReference type="InterPro" id="IPR001670">
    <property type="entry name" value="ADH_Fe/GldA"/>
</dbReference>
<feature type="binding site" evidence="11">
    <location>
        <begin position="92"/>
        <end position="96"/>
    </location>
    <ligand>
        <name>NAD(+)</name>
        <dbReference type="ChEBI" id="CHEBI:57540"/>
    </ligand>
</feature>
<keyword evidence="3" id="KW-0560">Oxidoreductase</keyword>
<feature type="binding site" evidence="11">
    <location>
        <position position="129"/>
    </location>
    <ligand>
        <name>NAD(+)</name>
        <dbReference type="ChEBI" id="CHEBI:57540"/>
    </ligand>
</feature>
<feature type="binding site" evidence="11">
    <location>
        <begin position="114"/>
        <end position="117"/>
    </location>
    <ligand>
        <name>NAD(+)</name>
        <dbReference type="ChEBI" id="CHEBI:57540"/>
    </ligand>
</feature>
<comment type="cofactor">
    <cofactor evidence="9">
        <name>Zn(2+)</name>
        <dbReference type="ChEBI" id="CHEBI:29105"/>
    </cofactor>
    <text evidence="9">Binds 1 zinc ion per subunit.</text>
</comment>
<feature type="binding site" evidence="9">
    <location>
        <position position="252"/>
    </location>
    <ligand>
        <name>glycerol</name>
        <dbReference type="ChEBI" id="CHEBI:17754"/>
    </ligand>
</feature>
<dbReference type="GO" id="GO:0046872">
    <property type="term" value="F:metal ion binding"/>
    <property type="evidence" value="ECO:0007669"/>
    <property type="project" value="UniProtKB-KW"/>
</dbReference>
<dbReference type="PROSITE" id="PS00913">
    <property type="entry name" value="ADH_IRON_1"/>
    <property type="match status" value="1"/>
</dbReference>
<proteinExistence type="inferred from homology"/>
<evidence type="ECO:0000256" key="4">
    <source>
        <dbReference type="ARBA" id="ARBA00023027"/>
    </source>
</evidence>
<evidence type="ECO:0000256" key="9">
    <source>
        <dbReference type="PIRSR" id="PIRSR000112-1"/>
    </source>
</evidence>
<dbReference type="EC" id="1.1.1.6" evidence="6"/>
<comment type="caution">
    <text evidence="13">The sequence shown here is derived from an EMBL/GenBank/DDBJ whole genome shotgun (WGS) entry which is preliminary data.</text>
</comment>
<evidence type="ECO:0000256" key="11">
    <source>
        <dbReference type="PIRSR" id="PIRSR000112-3"/>
    </source>
</evidence>
<evidence type="ECO:0000256" key="7">
    <source>
        <dbReference type="ARBA" id="ARBA00040132"/>
    </source>
</evidence>
<name>A0A7C5DGG2_9CHLB</name>
<dbReference type="PIRSF" id="PIRSF000112">
    <property type="entry name" value="Glycerol_dehydrogenase"/>
    <property type="match status" value="1"/>
</dbReference>
<dbReference type="EMBL" id="DRSQ01000105">
    <property type="protein sequence ID" value="HHE31991.1"/>
    <property type="molecule type" value="Genomic_DNA"/>
</dbReference>